<evidence type="ECO:0000313" key="4">
    <source>
        <dbReference type="Proteomes" id="UP001223501"/>
    </source>
</evidence>
<dbReference type="SUPFAM" id="SSF56925">
    <property type="entry name" value="OMPA-like"/>
    <property type="match status" value="1"/>
</dbReference>
<keyword evidence="1" id="KW-0732">Signal</keyword>
<feature type="signal peptide" evidence="1">
    <location>
        <begin position="1"/>
        <end position="22"/>
    </location>
</feature>
<evidence type="ECO:0000259" key="2">
    <source>
        <dbReference type="Pfam" id="PF13568"/>
    </source>
</evidence>
<accession>A0ABY8V8Y1</accession>
<protein>
    <submittedName>
        <fullName evidence="3">PorT family protein</fullName>
    </submittedName>
</protein>
<dbReference type="Proteomes" id="UP001223501">
    <property type="component" value="Chromosome"/>
</dbReference>
<reference evidence="3 4" key="1">
    <citation type="submission" date="2022-09" db="EMBL/GenBank/DDBJ databases">
        <title>Whole genome sequencing analysis of tet(X)-positive Empedobacter falsenii YWS9-3.</title>
        <authorList>
            <person name="Chen C."/>
            <person name="Lv Y.-L."/>
        </authorList>
    </citation>
    <scope>NUCLEOTIDE SEQUENCE [LARGE SCALE GENOMIC DNA]</scope>
    <source>
        <strain evidence="3 4">YWS9-3_T</strain>
    </source>
</reference>
<evidence type="ECO:0000313" key="3">
    <source>
        <dbReference type="EMBL" id="WIH98150.1"/>
    </source>
</evidence>
<evidence type="ECO:0000256" key="1">
    <source>
        <dbReference type="SAM" id="SignalP"/>
    </source>
</evidence>
<dbReference type="EMBL" id="CP106831">
    <property type="protein sequence ID" value="WIH98150.1"/>
    <property type="molecule type" value="Genomic_DNA"/>
</dbReference>
<dbReference type="Gene3D" id="2.40.160.20">
    <property type="match status" value="1"/>
</dbReference>
<organism evidence="3 4">
    <name type="scientific">Empedobacter falsenii</name>
    <dbReference type="NCBI Taxonomy" id="343874"/>
    <lineage>
        <taxon>Bacteria</taxon>
        <taxon>Pseudomonadati</taxon>
        <taxon>Bacteroidota</taxon>
        <taxon>Flavobacteriia</taxon>
        <taxon>Flavobacteriales</taxon>
        <taxon>Weeksellaceae</taxon>
        <taxon>Empedobacter</taxon>
    </lineage>
</organism>
<feature type="chain" id="PRO_5046920217" evidence="1">
    <location>
        <begin position="23"/>
        <end position="202"/>
    </location>
</feature>
<keyword evidence="4" id="KW-1185">Reference proteome</keyword>
<dbReference type="Pfam" id="PF13568">
    <property type="entry name" value="OMP_b-brl_2"/>
    <property type="match status" value="1"/>
</dbReference>
<name>A0ABY8V8Y1_9FLAO</name>
<dbReference type="RefSeq" id="WP_284583970.1">
    <property type="nucleotide sequence ID" value="NZ_CP106831.1"/>
</dbReference>
<proteinExistence type="predicted"/>
<sequence>MKNLKTNLLSLILLSLSTLSFAQMEYGVKGGVGLSNTTIVHGVSKERVGFLAGGVAKYQLTTRNENHYLQAEVLYTTQGEYSLKKEGGDKYKAFLNYINIPIMYKYYFDDQGKDFFVEGGPQLGFKVSEKFDVGEPESENNIPKSFDLAFNIGGGYSIDRKYEINLRYQYGLIDTYDYVSGGWDNGTNRSSFLTLGLTYFFK</sequence>
<dbReference type="InterPro" id="IPR025665">
    <property type="entry name" value="Beta-barrel_OMP_2"/>
</dbReference>
<gene>
    <name evidence="3" type="ORF">OBA43_04245</name>
</gene>
<dbReference type="InterPro" id="IPR011250">
    <property type="entry name" value="OMP/PagP_B-barrel"/>
</dbReference>
<feature type="domain" description="Outer membrane protein beta-barrel" evidence="2">
    <location>
        <begin position="21"/>
        <end position="176"/>
    </location>
</feature>